<dbReference type="SUPFAM" id="SSF55729">
    <property type="entry name" value="Acyl-CoA N-acyltransferases (Nat)"/>
    <property type="match status" value="1"/>
</dbReference>
<dbReference type="PROSITE" id="PS51186">
    <property type="entry name" value="GNAT"/>
    <property type="match status" value="1"/>
</dbReference>
<dbReference type="AlphaFoldDB" id="A0A0X3ARP7"/>
<reference evidence="4 5" key="1">
    <citation type="submission" date="2016-01" db="EMBL/GenBank/DDBJ databases">
        <authorList>
            <person name="McClelland M."/>
            <person name="Jain A."/>
            <person name="Saraogi P."/>
            <person name="Mendelson R."/>
            <person name="Westerman R."/>
            <person name="SanMiguel P."/>
            <person name="Csonka L."/>
        </authorList>
    </citation>
    <scope>NUCLEOTIDE SEQUENCE [LARGE SCALE GENOMIC DNA]</scope>
    <source>
        <strain evidence="4 5">R-53146</strain>
    </source>
</reference>
<dbReference type="InterPro" id="IPR051556">
    <property type="entry name" value="N-term/lysine_N-AcTrnsfr"/>
</dbReference>
<dbReference type="Pfam" id="PF00583">
    <property type="entry name" value="Acetyltransf_1"/>
    <property type="match status" value="1"/>
</dbReference>
<name>A0A0X3ARP7_9FLAO</name>
<evidence type="ECO:0000259" key="3">
    <source>
        <dbReference type="PROSITE" id="PS51186"/>
    </source>
</evidence>
<protein>
    <submittedName>
        <fullName evidence="4">Ribosomal protein S18 acetylase RimI</fullName>
    </submittedName>
</protein>
<dbReference type="Gene3D" id="3.40.630.30">
    <property type="match status" value="1"/>
</dbReference>
<keyword evidence="2" id="KW-0012">Acyltransferase</keyword>
<dbReference type="InterPro" id="IPR000182">
    <property type="entry name" value="GNAT_dom"/>
</dbReference>
<evidence type="ECO:0000256" key="1">
    <source>
        <dbReference type="ARBA" id="ARBA00022679"/>
    </source>
</evidence>
<evidence type="ECO:0000256" key="2">
    <source>
        <dbReference type="ARBA" id="ARBA00023315"/>
    </source>
</evidence>
<dbReference type="GO" id="GO:0005840">
    <property type="term" value="C:ribosome"/>
    <property type="evidence" value="ECO:0007669"/>
    <property type="project" value="UniProtKB-KW"/>
</dbReference>
<gene>
    <name evidence="4" type="ORF">Ga0061079_11018</name>
</gene>
<keyword evidence="4" id="KW-0689">Ribosomal protein</keyword>
<dbReference type="STRING" id="1586267.GCA_001418685_01599"/>
<organism evidence="4 5">
    <name type="scientific">Apibacter mensalis</name>
    <dbReference type="NCBI Taxonomy" id="1586267"/>
    <lineage>
        <taxon>Bacteria</taxon>
        <taxon>Pseudomonadati</taxon>
        <taxon>Bacteroidota</taxon>
        <taxon>Flavobacteriia</taxon>
        <taxon>Flavobacteriales</taxon>
        <taxon>Weeksellaceae</taxon>
        <taxon>Apibacter</taxon>
    </lineage>
</organism>
<proteinExistence type="predicted"/>
<keyword evidence="4" id="KW-0687">Ribonucleoprotein</keyword>
<dbReference type="InterPro" id="IPR016181">
    <property type="entry name" value="Acyl_CoA_acyltransferase"/>
</dbReference>
<accession>A0A0X3ARP7</accession>
<evidence type="ECO:0000313" key="5">
    <source>
        <dbReference type="Proteomes" id="UP000182761"/>
    </source>
</evidence>
<dbReference type="EMBL" id="FCOR01000010">
    <property type="protein sequence ID" value="CVK16735.1"/>
    <property type="molecule type" value="Genomic_DNA"/>
</dbReference>
<dbReference type="PANTHER" id="PTHR42919">
    <property type="entry name" value="N-ALPHA-ACETYLTRANSFERASE"/>
    <property type="match status" value="1"/>
</dbReference>
<keyword evidence="5" id="KW-1185">Reference proteome</keyword>
<dbReference type="RefSeq" id="WP_055425924.1">
    <property type="nucleotide sequence ID" value="NZ_FCOR01000010.1"/>
</dbReference>
<dbReference type="PANTHER" id="PTHR42919:SF8">
    <property type="entry name" value="N-ALPHA-ACETYLTRANSFERASE 50"/>
    <property type="match status" value="1"/>
</dbReference>
<dbReference type="CDD" id="cd04301">
    <property type="entry name" value="NAT_SF"/>
    <property type="match status" value="1"/>
</dbReference>
<dbReference type="Proteomes" id="UP000182761">
    <property type="component" value="Unassembled WGS sequence"/>
</dbReference>
<evidence type="ECO:0000313" key="4">
    <source>
        <dbReference type="EMBL" id="CVK16735.1"/>
    </source>
</evidence>
<dbReference type="GO" id="GO:0016747">
    <property type="term" value="F:acyltransferase activity, transferring groups other than amino-acyl groups"/>
    <property type="evidence" value="ECO:0007669"/>
    <property type="project" value="InterPro"/>
</dbReference>
<feature type="domain" description="N-acetyltransferase" evidence="3">
    <location>
        <begin position="2"/>
        <end position="170"/>
    </location>
</feature>
<keyword evidence="1" id="KW-0808">Transferase</keyword>
<sequence length="170" mass="20120">MIRVRKISLADLEKLQDISSKTFMETFESLNTKENMDNYVRKSFNLQQLESELNNYYSEFYFAELDTQVVGYLKINFGTAQTEIKENKGMEIERIYVLNSYQKKRVGQLLFEKAISSAKEKGCNYVWLGVWEKNTKAQHFYKKNGFVEFDQHIFVLGNDKQTDLMMKLEI</sequence>
<dbReference type="OrthoDB" id="9800604at2"/>